<dbReference type="PANTHER" id="PTHR24221">
    <property type="entry name" value="ATP-BINDING CASSETTE SUB-FAMILY B"/>
    <property type="match status" value="1"/>
</dbReference>
<dbReference type="InterPro" id="IPR003439">
    <property type="entry name" value="ABC_transporter-like_ATP-bd"/>
</dbReference>
<dbReference type="GO" id="GO:0034040">
    <property type="term" value="F:ATPase-coupled lipid transmembrane transporter activity"/>
    <property type="evidence" value="ECO:0007669"/>
    <property type="project" value="TreeGrafter"/>
</dbReference>
<evidence type="ECO:0000256" key="4">
    <source>
        <dbReference type="ARBA" id="ARBA00022692"/>
    </source>
</evidence>
<dbReference type="GO" id="GO:0005886">
    <property type="term" value="C:plasma membrane"/>
    <property type="evidence" value="ECO:0007669"/>
    <property type="project" value="UniProtKB-SubCell"/>
</dbReference>
<dbReference type="InterPro" id="IPR039421">
    <property type="entry name" value="Type_1_exporter"/>
</dbReference>
<dbReference type="Gene3D" id="3.40.50.300">
    <property type="entry name" value="P-loop containing nucleotide triphosphate hydrolases"/>
    <property type="match status" value="1"/>
</dbReference>
<dbReference type="SUPFAM" id="SSF52540">
    <property type="entry name" value="P-loop containing nucleoside triphosphate hydrolases"/>
    <property type="match status" value="1"/>
</dbReference>
<dbReference type="SMART" id="SM00382">
    <property type="entry name" value="AAA"/>
    <property type="match status" value="1"/>
</dbReference>
<dbReference type="InterPro" id="IPR036640">
    <property type="entry name" value="ABC1_TM_sf"/>
</dbReference>
<evidence type="ECO:0000313" key="15">
    <source>
        <dbReference type="Proteomes" id="UP000823823"/>
    </source>
</evidence>
<dbReference type="InterPro" id="IPR027417">
    <property type="entry name" value="P-loop_NTPase"/>
</dbReference>
<comment type="caution">
    <text evidence="14">The sequence shown here is derived from an EMBL/GenBank/DDBJ whole genome shotgun (WGS) entry which is preliminary data.</text>
</comment>
<keyword evidence="8 11" id="KW-0472">Membrane</keyword>
<comment type="similarity">
    <text evidence="9">Belongs to the ABC transporter superfamily. Lipid exporter (TC 3.A.1.106) family.</text>
</comment>
<dbReference type="Gene3D" id="1.20.1560.10">
    <property type="entry name" value="ABC transporter type 1, transmembrane domain"/>
    <property type="match status" value="1"/>
</dbReference>
<feature type="transmembrane region" description="Helical" evidence="11">
    <location>
        <begin position="176"/>
        <end position="195"/>
    </location>
</feature>
<dbReference type="GO" id="GO:0005524">
    <property type="term" value="F:ATP binding"/>
    <property type="evidence" value="ECO:0007669"/>
    <property type="project" value="UniProtKB-KW"/>
</dbReference>
<evidence type="ECO:0000256" key="7">
    <source>
        <dbReference type="ARBA" id="ARBA00022989"/>
    </source>
</evidence>
<keyword evidence="7 11" id="KW-1133">Transmembrane helix</keyword>
<dbReference type="FunFam" id="3.40.50.300:FF:000299">
    <property type="entry name" value="ABC transporter ATP-binding protein/permease"/>
    <property type="match status" value="1"/>
</dbReference>
<feature type="region of interest" description="Disordered" evidence="10">
    <location>
        <begin position="601"/>
        <end position="634"/>
    </location>
</feature>
<evidence type="ECO:0000256" key="1">
    <source>
        <dbReference type="ARBA" id="ARBA00004651"/>
    </source>
</evidence>
<dbReference type="PANTHER" id="PTHR24221:SF654">
    <property type="entry name" value="ATP-BINDING CASSETTE SUB-FAMILY B MEMBER 6"/>
    <property type="match status" value="1"/>
</dbReference>
<reference evidence="14" key="1">
    <citation type="journal article" date="2021" name="PeerJ">
        <title>Extensive microbial diversity within the chicken gut microbiome revealed by metagenomics and culture.</title>
        <authorList>
            <person name="Gilroy R."/>
            <person name="Ravi A."/>
            <person name="Getino M."/>
            <person name="Pursley I."/>
            <person name="Horton D.L."/>
            <person name="Alikhan N.F."/>
            <person name="Baker D."/>
            <person name="Gharbi K."/>
            <person name="Hall N."/>
            <person name="Watson M."/>
            <person name="Adriaenssens E.M."/>
            <person name="Foster-Nyarko E."/>
            <person name="Jarju S."/>
            <person name="Secka A."/>
            <person name="Antonio M."/>
            <person name="Oren A."/>
            <person name="Chaudhuri R.R."/>
            <person name="La Ragione R."/>
            <person name="Hildebrand F."/>
            <person name="Pallen M.J."/>
        </authorList>
    </citation>
    <scope>NUCLEOTIDE SEQUENCE</scope>
    <source>
        <strain evidence="14">ChiHjej13B12-24818</strain>
    </source>
</reference>
<evidence type="ECO:0000256" key="11">
    <source>
        <dbReference type="SAM" id="Phobius"/>
    </source>
</evidence>
<dbReference type="Pfam" id="PF00005">
    <property type="entry name" value="ABC_tran"/>
    <property type="match status" value="1"/>
</dbReference>
<dbReference type="PROSITE" id="PS00211">
    <property type="entry name" value="ABC_TRANSPORTER_1"/>
    <property type="match status" value="1"/>
</dbReference>
<dbReference type="GO" id="GO:0140359">
    <property type="term" value="F:ABC-type transporter activity"/>
    <property type="evidence" value="ECO:0007669"/>
    <property type="project" value="InterPro"/>
</dbReference>
<dbReference type="EMBL" id="DWZH01000100">
    <property type="protein sequence ID" value="HJB11379.1"/>
    <property type="molecule type" value="Genomic_DNA"/>
</dbReference>
<keyword evidence="4 11" id="KW-0812">Transmembrane</keyword>
<feature type="compositionally biased region" description="Basic and acidic residues" evidence="10">
    <location>
        <begin position="606"/>
        <end position="618"/>
    </location>
</feature>
<feature type="compositionally biased region" description="Pro residues" evidence="10">
    <location>
        <begin position="619"/>
        <end position="628"/>
    </location>
</feature>
<evidence type="ECO:0000256" key="5">
    <source>
        <dbReference type="ARBA" id="ARBA00022741"/>
    </source>
</evidence>
<proteinExistence type="inferred from homology"/>
<dbReference type="PROSITE" id="PS50929">
    <property type="entry name" value="ABC_TM1F"/>
    <property type="match status" value="1"/>
</dbReference>
<keyword evidence="5" id="KW-0547">Nucleotide-binding</keyword>
<evidence type="ECO:0000256" key="10">
    <source>
        <dbReference type="SAM" id="MobiDB-lite"/>
    </source>
</evidence>
<keyword evidence="2" id="KW-0813">Transport</keyword>
<feature type="transmembrane region" description="Helical" evidence="11">
    <location>
        <begin position="73"/>
        <end position="93"/>
    </location>
</feature>
<evidence type="ECO:0000256" key="6">
    <source>
        <dbReference type="ARBA" id="ARBA00022840"/>
    </source>
</evidence>
<feature type="domain" description="ABC transmembrane type-1" evidence="13">
    <location>
        <begin position="28"/>
        <end position="280"/>
    </location>
</feature>
<sequence length="634" mass="68121">MKQTIRIVLRTLSVIPARSRRFLWMFGAVMSVLALLDVVALGAIAVVIPGLMNPGQVVTVPLVGWELKTFEEMMLLVGTFVALIIVKSLLNLLTIRIATQKFAQHEVAIGQTLFRSYMSASWVDRTSKSTQEIIRMVDSGVAAVVANVLMPSMTVVAEFATISVISIGLLIMDWKIALATFVYLGLIALLLSRVVTPKAVRNGAVNRDNSIRVVRLLGEVLAALKELTLKGNENDVADIVADRRSKAATTRAFAQYYNQMPRFVLDAGMVGGFVVVGGVGYLGGLPDAGPTAAMTSVALFAVAGFRLVPSLTRFQSTQNRILTNAAFADYIIDDIEFAREAVERKELPDSDTLEHGLHDIVLEGVTFTYPGRDEPAVRDVSLQIPAGSSVAFVGSSGAGKSTLVDLLLGLLTPSSGRILIGGTDMTTVLRQWRSSVGYVPQEVALFDVSVGENIALTWDPEEVDEARVRAALDRAQMLDVIEDRPEGTRGRIGERGMTLSGGQRQRLGIARGMYAEPSVLVLDEATSALDTKTESAVTGAIRDLGEDVTTITIAHRLATIQHCDVVFYMSEGTIAAAGTFDEVIEAVPAFAEQAALAGLTGAEQVPRSETDQLGKDVPPDQPEGPPSPDRQEDL</sequence>
<dbReference type="SUPFAM" id="SSF90123">
    <property type="entry name" value="ABC transporter transmembrane region"/>
    <property type="match status" value="1"/>
</dbReference>
<reference evidence="14" key="2">
    <citation type="submission" date="2021-04" db="EMBL/GenBank/DDBJ databases">
        <authorList>
            <person name="Gilroy R."/>
        </authorList>
    </citation>
    <scope>NUCLEOTIDE SEQUENCE</scope>
    <source>
        <strain evidence="14">ChiHjej13B12-24818</strain>
    </source>
</reference>
<evidence type="ECO:0000256" key="8">
    <source>
        <dbReference type="ARBA" id="ARBA00023136"/>
    </source>
</evidence>
<evidence type="ECO:0000256" key="2">
    <source>
        <dbReference type="ARBA" id="ARBA00022448"/>
    </source>
</evidence>
<feature type="transmembrane region" description="Helical" evidence="11">
    <location>
        <begin position="263"/>
        <end position="282"/>
    </location>
</feature>
<dbReference type="InterPro" id="IPR003593">
    <property type="entry name" value="AAA+_ATPase"/>
</dbReference>
<accession>A0A9D2LEZ3</accession>
<protein>
    <submittedName>
        <fullName evidence="14">ABC transporter ATP-binding protein/permease</fullName>
    </submittedName>
</protein>
<evidence type="ECO:0000256" key="3">
    <source>
        <dbReference type="ARBA" id="ARBA00022475"/>
    </source>
</evidence>
<dbReference type="InterPro" id="IPR011527">
    <property type="entry name" value="ABC1_TM_dom"/>
</dbReference>
<comment type="subcellular location">
    <subcellularLocation>
        <location evidence="1">Cell membrane</location>
        <topology evidence="1">Multi-pass membrane protein</topology>
    </subcellularLocation>
</comment>
<dbReference type="GO" id="GO:0016887">
    <property type="term" value="F:ATP hydrolysis activity"/>
    <property type="evidence" value="ECO:0007669"/>
    <property type="project" value="InterPro"/>
</dbReference>
<dbReference type="PROSITE" id="PS50893">
    <property type="entry name" value="ABC_TRANSPORTER_2"/>
    <property type="match status" value="1"/>
</dbReference>
<evidence type="ECO:0000313" key="14">
    <source>
        <dbReference type="EMBL" id="HJB11379.1"/>
    </source>
</evidence>
<dbReference type="Proteomes" id="UP000823823">
    <property type="component" value="Unassembled WGS sequence"/>
</dbReference>
<dbReference type="InterPro" id="IPR017871">
    <property type="entry name" value="ABC_transporter-like_CS"/>
</dbReference>
<evidence type="ECO:0000259" key="12">
    <source>
        <dbReference type="PROSITE" id="PS50893"/>
    </source>
</evidence>
<dbReference type="AlphaFoldDB" id="A0A9D2LEZ3"/>
<organism evidence="14 15">
    <name type="scientific">Candidatus Brachybacterium merdavium</name>
    <dbReference type="NCBI Taxonomy" id="2838513"/>
    <lineage>
        <taxon>Bacteria</taxon>
        <taxon>Bacillati</taxon>
        <taxon>Actinomycetota</taxon>
        <taxon>Actinomycetes</taxon>
        <taxon>Micrococcales</taxon>
        <taxon>Dermabacteraceae</taxon>
        <taxon>Brachybacterium</taxon>
    </lineage>
</organism>
<feature type="transmembrane region" description="Helical" evidence="11">
    <location>
        <begin position="141"/>
        <end position="170"/>
    </location>
</feature>
<feature type="domain" description="ABC transporter" evidence="12">
    <location>
        <begin position="360"/>
        <end position="596"/>
    </location>
</feature>
<keyword evidence="3" id="KW-1003">Cell membrane</keyword>
<feature type="transmembrane region" description="Helical" evidence="11">
    <location>
        <begin position="21"/>
        <end position="48"/>
    </location>
</feature>
<keyword evidence="6 14" id="KW-0067">ATP-binding</keyword>
<name>A0A9D2LEZ3_9MICO</name>
<evidence type="ECO:0000259" key="13">
    <source>
        <dbReference type="PROSITE" id="PS50929"/>
    </source>
</evidence>
<evidence type="ECO:0000256" key="9">
    <source>
        <dbReference type="ARBA" id="ARBA00061644"/>
    </source>
</evidence>
<gene>
    <name evidence="14" type="ORF">H9786_12775</name>
</gene>